<reference evidence="2" key="1">
    <citation type="submission" date="2015-07" db="EMBL/GenBank/DDBJ databases">
        <authorList>
            <consortium name="Consortium for Microbial Forensics and Genomics (microFORGE)"/>
            <person name="Knight B.M."/>
            <person name="Roberts D.P."/>
            <person name="Lin D."/>
            <person name="Hari K."/>
            <person name="Fletcher J."/>
            <person name="Melcher U."/>
            <person name="Blagden T."/>
            <person name="Winegar R.A."/>
        </authorList>
    </citation>
    <scope>NUCLEOTIDE SEQUENCE [LARGE SCALE GENOMIC DNA]</scope>
    <source>
        <strain evidence="2">NRRL B-1447</strain>
    </source>
</reference>
<dbReference type="EMBL" id="LGUV01000392">
    <property type="protein sequence ID" value="KOG44105.1"/>
    <property type="molecule type" value="Genomic_DNA"/>
</dbReference>
<name>A0A0L8M157_STRVG</name>
<comment type="caution">
    <text evidence="1">The sequence shown here is derived from an EMBL/GenBank/DDBJ whole genome shotgun (WGS) entry which is preliminary data.</text>
</comment>
<dbReference type="RefSeq" id="WP_053177432.1">
    <property type="nucleotide sequence ID" value="NZ_LGUV01000392.1"/>
</dbReference>
<gene>
    <name evidence="1" type="ORF">ADK75_36570</name>
</gene>
<accession>A0A0L8M157</accession>
<dbReference type="Proteomes" id="UP000037084">
    <property type="component" value="Unassembled WGS sequence"/>
</dbReference>
<proteinExistence type="predicted"/>
<evidence type="ECO:0000313" key="2">
    <source>
        <dbReference type="Proteomes" id="UP000037084"/>
    </source>
</evidence>
<sequence length="442" mass="48692">MSTAEEDRTSRRLAWCVAHLLRHAPDHVVTDMIGRLDRPTRKYLCRDEWLSASTVTLLLRHGSEEDRHYIARNPRVVGRPLPGLPGPMRYARRRTPPELLPVLRAELGRDPDDGPLTAAELIGLLRRHGRRGPRVPLDILALPYEADPDLLRAEHARLPLPVGSVEALLMVADLPPDSVHALLATGAQATTGGSWHRPAVRAVRTGRVTHEELVTHVVPARHTLLLGHLPVRRSLRWTLPEQAGMQTAVQRALRPLGDDPRLWAELLRHAPGHPGPLPALVAAVADDALPEPAAADQPGPELIRAVRHLAPTPAEPTGEVERELALASLAVPMDSALEDIRWVRDCLDRGLLTGIDVVRFKLPACWALDEDHWLGDVDHPDRHDRPDAVLAARAEADRLFTAALGEDPQAWWRTARTLPEFAGTLPHLLLRVTEGGSVSGRS</sequence>
<protein>
    <submittedName>
        <fullName evidence="1">Uncharacterized protein</fullName>
    </submittedName>
</protein>
<dbReference type="OrthoDB" id="4290580at2"/>
<evidence type="ECO:0000313" key="1">
    <source>
        <dbReference type="EMBL" id="KOG44105.1"/>
    </source>
</evidence>
<dbReference type="PATRIC" id="fig|1961.12.peg.8066"/>
<dbReference type="AlphaFoldDB" id="A0A0L8M157"/>
<organism evidence="1 2">
    <name type="scientific">Streptomyces virginiae</name>
    <name type="common">Streptomyces cinnamonensis</name>
    <dbReference type="NCBI Taxonomy" id="1961"/>
    <lineage>
        <taxon>Bacteria</taxon>
        <taxon>Bacillati</taxon>
        <taxon>Actinomycetota</taxon>
        <taxon>Actinomycetes</taxon>
        <taxon>Kitasatosporales</taxon>
        <taxon>Streptomycetaceae</taxon>
        <taxon>Streptomyces</taxon>
    </lineage>
</organism>